<dbReference type="InterPro" id="IPR000835">
    <property type="entry name" value="HTH_MarR-typ"/>
</dbReference>
<dbReference type="Pfam" id="PF12802">
    <property type="entry name" value="MarR_2"/>
    <property type="match status" value="1"/>
</dbReference>
<gene>
    <name evidence="2" type="ORF">HOP40_34865</name>
</gene>
<dbReference type="InterPro" id="IPR039422">
    <property type="entry name" value="MarR/SlyA-like"/>
</dbReference>
<evidence type="ECO:0000313" key="3">
    <source>
        <dbReference type="Proteomes" id="UP000505377"/>
    </source>
</evidence>
<dbReference type="KEGG" id="pbro:HOP40_34865"/>
<dbReference type="PANTHER" id="PTHR33164">
    <property type="entry name" value="TRANSCRIPTIONAL REGULATOR, MARR FAMILY"/>
    <property type="match status" value="1"/>
</dbReference>
<dbReference type="InterPro" id="IPR036388">
    <property type="entry name" value="WH-like_DNA-bd_sf"/>
</dbReference>
<geneLocation type="plasmid" evidence="2 3">
    <name>unnamed1</name>
</geneLocation>
<name>A0A6M6JUS1_9PSEU</name>
<dbReference type="Gene3D" id="1.10.10.10">
    <property type="entry name" value="Winged helix-like DNA-binding domain superfamily/Winged helix DNA-binding domain"/>
    <property type="match status" value="1"/>
</dbReference>
<dbReference type="RefSeq" id="WP_172169962.1">
    <property type="nucleotide sequence ID" value="NZ_CP053565.1"/>
</dbReference>
<dbReference type="AlphaFoldDB" id="A0A6M6JUS1"/>
<keyword evidence="3" id="KW-1185">Reference proteome</keyword>
<proteinExistence type="predicted"/>
<dbReference type="PANTHER" id="PTHR33164:SF43">
    <property type="entry name" value="HTH-TYPE TRANSCRIPTIONAL REPRESSOR YETL"/>
    <property type="match status" value="1"/>
</dbReference>
<reference evidence="2 3" key="1">
    <citation type="submission" date="2020-05" db="EMBL/GenBank/DDBJ databases">
        <authorList>
            <person name="Mo P."/>
        </authorList>
    </citation>
    <scope>NUCLEOTIDE SEQUENCE [LARGE SCALE GENOMIC DNA]</scope>
    <source>
        <strain evidence="2 3">Gen01</strain>
        <plasmid evidence="2 3">unnamed1</plasmid>
    </source>
</reference>
<keyword evidence="2" id="KW-0614">Plasmid</keyword>
<evidence type="ECO:0000259" key="1">
    <source>
        <dbReference type="PROSITE" id="PS50995"/>
    </source>
</evidence>
<dbReference type="EMBL" id="CP053565">
    <property type="protein sequence ID" value="QJY51165.1"/>
    <property type="molecule type" value="Genomic_DNA"/>
</dbReference>
<accession>A0A6M6JUS1</accession>
<organism evidence="2 3">
    <name type="scientific">Pseudonocardia broussonetiae</name>
    <dbReference type="NCBI Taxonomy" id="2736640"/>
    <lineage>
        <taxon>Bacteria</taxon>
        <taxon>Bacillati</taxon>
        <taxon>Actinomycetota</taxon>
        <taxon>Actinomycetes</taxon>
        <taxon>Pseudonocardiales</taxon>
        <taxon>Pseudonocardiaceae</taxon>
        <taxon>Pseudonocardia</taxon>
    </lineage>
</organism>
<dbReference type="Proteomes" id="UP000505377">
    <property type="component" value="Plasmid unnamed1"/>
</dbReference>
<dbReference type="SUPFAM" id="SSF46785">
    <property type="entry name" value="Winged helix' DNA-binding domain"/>
    <property type="match status" value="1"/>
</dbReference>
<dbReference type="GO" id="GO:0006950">
    <property type="term" value="P:response to stress"/>
    <property type="evidence" value="ECO:0007669"/>
    <property type="project" value="TreeGrafter"/>
</dbReference>
<sequence>MSAELRVIDDALVRLRRLWSAAPRRVGDATPVEMSSVLVVEACARGADAGQEVSVGEVARFADVEHSTASRLVDRAARSGLVERTPSAHDSRRTALALTPSGRELRERAVAFRTSWLAGILTGWDDADVHSLATLLDRFAALAVERGGPGTPDRQ</sequence>
<dbReference type="GO" id="GO:0003700">
    <property type="term" value="F:DNA-binding transcription factor activity"/>
    <property type="evidence" value="ECO:0007669"/>
    <property type="project" value="InterPro"/>
</dbReference>
<dbReference type="PROSITE" id="PS50995">
    <property type="entry name" value="HTH_MARR_2"/>
    <property type="match status" value="1"/>
</dbReference>
<protein>
    <submittedName>
        <fullName evidence="2">Winged helix-turn-helix transcriptional regulator</fullName>
    </submittedName>
</protein>
<evidence type="ECO:0000313" key="2">
    <source>
        <dbReference type="EMBL" id="QJY51165.1"/>
    </source>
</evidence>
<feature type="domain" description="HTH marR-type" evidence="1">
    <location>
        <begin position="1"/>
        <end position="141"/>
    </location>
</feature>
<dbReference type="SMART" id="SM00347">
    <property type="entry name" value="HTH_MARR"/>
    <property type="match status" value="1"/>
</dbReference>
<dbReference type="InterPro" id="IPR036390">
    <property type="entry name" value="WH_DNA-bd_sf"/>
</dbReference>